<gene>
    <name evidence="1" type="ORF">C7455_1179</name>
</gene>
<dbReference type="Proteomes" id="UP000245708">
    <property type="component" value="Unassembled WGS sequence"/>
</dbReference>
<keyword evidence="2" id="KW-1185">Reference proteome</keyword>
<proteinExistence type="predicted"/>
<accession>A0A316G5F4</accession>
<dbReference type="EMBL" id="QGGW01000017">
    <property type="protein sequence ID" value="PWK55545.1"/>
    <property type="molecule type" value="Genomic_DNA"/>
</dbReference>
<dbReference type="AlphaFoldDB" id="A0A316G5F4"/>
<protein>
    <submittedName>
        <fullName evidence="1">Uncharacterized protein</fullName>
    </submittedName>
</protein>
<name>A0A316G5F4_9RHOB</name>
<evidence type="ECO:0000313" key="2">
    <source>
        <dbReference type="Proteomes" id="UP000245708"/>
    </source>
</evidence>
<comment type="caution">
    <text evidence="1">The sequence shown here is derived from an EMBL/GenBank/DDBJ whole genome shotgun (WGS) entry which is preliminary data.</text>
</comment>
<sequence length="39" mass="4616">MLGWMVKFDLRMSNENFATKESFATTGWDRHQSFGRFVS</sequence>
<organism evidence="1 2">
    <name type="scientific">Roseicyclus mahoneyensis</name>
    <dbReference type="NCBI Taxonomy" id="164332"/>
    <lineage>
        <taxon>Bacteria</taxon>
        <taxon>Pseudomonadati</taxon>
        <taxon>Pseudomonadota</taxon>
        <taxon>Alphaproteobacteria</taxon>
        <taxon>Rhodobacterales</taxon>
        <taxon>Roseobacteraceae</taxon>
        <taxon>Roseicyclus</taxon>
    </lineage>
</organism>
<evidence type="ECO:0000313" key="1">
    <source>
        <dbReference type="EMBL" id="PWK55545.1"/>
    </source>
</evidence>
<reference evidence="1 2" key="1">
    <citation type="submission" date="2018-05" db="EMBL/GenBank/DDBJ databases">
        <title>Genomic Encyclopedia of Type Strains, Phase IV (KMG-IV): sequencing the most valuable type-strain genomes for metagenomic binning, comparative biology and taxonomic classification.</title>
        <authorList>
            <person name="Goeker M."/>
        </authorList>
    </citation>
    <scope>NUCLEOTIDE SEQUENCE [LARGE SCALE GENOMIC DNA]</scope>
    <source>
        <strain evidence="1 2">DSM 16097</strain>
    </source>
</reference>